<dbReference type="STRING" id="6832.A0A553NCH4"/>
<feature type="compositionally biased region" description="Basic residues" evidence="6">
    <location>
        <begin position="176"/>
        <end position="186"/>
    </location>
</feature>
<feature type="compositionally biased region" description="Acidic residues" evidence="6">
    <location>
        <begin position="156"/>
        <end position="169"/>
    </location>
</feature>
<accession>A0A553NCH4</accession>
<evidence type="ECO:0000313" key="9">
    <source>
        <dbReference type="Proteomes" id="UP000318571"/>
    </source>
</evidence>
<dbReference type="SUPFAM" id="SSF54534">
    <property type="entry name" value="FKBP-like"/>
    <property type="match status" value="1"/>
</dbReference>
<dbReference type="GO" id="GO:0000785">
    <property type="term" value="C:chromatin"/>
    <property type="evidence" value="ECO:0007669"/>
    <property type="project" value="TreeGrafter"/>
</dbReference>
<dbReference type="AlphaFoldDB" id="A0A553NCH4"/>
<keyword evidence="4 5" id="KW-0413">Isomerase</keyword>
<evidence type="ECO:0000256" key="6">
    <source>
        <dbReference type="SAM" id="MobiDB-lite"/>
    </source>
</evidence>
<proteinExistence type="predicted"/>
<dbReference type="Proteomes" id="UP000318571">
    <property type="component" value="Chromosome 10"/>
</dbReference>
<feature type="compositionally biased region" description="Basic and acidic residues" evidence="6">
    <location>
        <begin position="251"/>
        <end position="275"/>
    </location>
</feature>
<evidence type="ECO:0000256" key="4">
    <source>
        <dbReference type="ARBA" id="ARBA00023235"/>
    </source>
</evidence>
<feature type="compositionally biased region" description="Acidic residues" evidence="6">
    <location>
        <begin position="107"/>
        <end position="120"/>
    </location>
</feature>
<dbReference type="InterPro" id="IPR046357">
    <property type="entry name" value="PPIase_dom_sf"/>
</dbReference>
<dbReference type="InterPro" id="IPR001179">
    <property type="entry name" value="PPIase_FKBP_dom"/>
</dbReference>
<dbReference type="OrthoDB" id="1902587at2759"/>
<keyword evidence="3 5" id="KW-0697">Rotamase</keyword>
<feature type="domain" description="PPIase FKBP-type" evidence="7">
    <location>
        <begin position="316"/>
        <end position="405"/>
    </location>
</feature>
<evidence type="ECO:0000256" key="2">
    <source>
        <dbReference type="ARBA" id="ARBA00013194"/>
    </source>
</evidence>
<dbReference type="Gene3D" id="2.60.120.340">
    <property type="entry name" value="Nucleoplasmin core domain"/>
    <property type="match status" value="1"/>
</dbReference>
<feature type="region of interest" description="Disordered" evidence="6">
    <location>
        <begin position="107"/>
        <end position="298"/>
    </location>
</feature>
<comment type="catalytic activity">
    <reaction evidence="1 5">
        <text>[protein]-peptidylproline (omega=180) = [protein]-peptidylproline (omega=0)</text>
        <dbReference type="Rhea" id="RHEA:16237"/>
        <dbReference type="Rhea" id="RHEA-COMP:10747"/>
        <dbReference type="Rhea" id="RHEA-COMP:10748"/>
        <dbReference type="ChEBI" id="CHEBI:83833"/>
        <dbReference type="ChEBI" id="CHEBI:83834"/>
        <dbReference type="EC" id="5.2.1.8"/>
    </reaction>
</comment>
<gene>
    <name evidence="8" type="ORF">TCAL_15260</name>
</gene>
<dbReference type="Gene3D" id="3.10.50.40">
    <property type="match status" value="1"/>
</dbReference>
<dbReference type="EC" id="5.2.1.8" evidence="2 5"/>
<keyword evidence="9" id="KW-1185">Reference proteome</keyword>
<name>A0A553NCH4_TIGCA</name>
<comment type="caution">
    <text evidence="8">The sequence shown here is derived from an EMBL/GenBank/DDBJ whole genome shotgun (WGS) entry which is preliminary data.</text>
</comment>
<dbReference type="PROSITE" id="PS50059">
    <property type="entry name" value="FKBP_PPIASE"/>
    <property type="match status" value="1"/>
</dbReference>
<sequence>MEPVKVFWGLVLKPEKRYQQVAEENFHISKACLEPSSAGKGITSVYIEVDNDEFIVCNLTKEGVMSDSLDLNFVAGEKICFRNVGTGTVHLTGYLMPDEEEMPSFFDEGEEEEESEEEEMPALTEVGSGKKNKRKMLEMLNGGKASKKAKAIAMDEGGDDDDDDDEDVEEAIKKAVLMKKKIMKTSKKMEQDEDDDDDDDDDDDNDEEDDEEEDDDDDDDDEDGEDDDDDEEDDDEPVEIKSASNGKAAKKSPEKTPKKLAGETPGKKSQEEKTPKKTPGKENGAAGGVKTPKRTLKGGIQVQDIKIGSGPEAKRGKHVGMLYEGRLATNGKVFDGNFKTQKPFKFRLGGGEVIKGWDVGVEGMKVNGVRELIIPAKMGYGAQGAPPDIPPNAVLKFKVECKYVN</sequence>
<dbReference type="Pfam" id="PF17800">
    <property type="entry name" value="NPL"/>
    <property type="match status" value="1"/>
</dbReference>
<dbReference type="PANTHER" id="PTHR43811:SF19">
    <property type="entry name" value="39 KDA FK506-BINDING NUCLEAR PROTEIN"/>
    <property type="match status" value="1"/>
</dbReference>
<dbReference type="Pfam" id="PF00254">
    <property type="entry name" value="FKBP_C"/>
    <property type="match status" value="1"/>
</dbReference>
<dbReference type="OMA" id="CPPHMAY"/>
<feature type="compositionally biased region" description="Acidic residues" evidence="6">
    <location>
        <begin position="191"/>
        <end position="237"/>
    </location>
</feature>
<dbReference type="InterPro" id="IPR041232">
    <property type="entry name" value="NPL"/>
</dbReference>
<evidence type="ECO:0000259" key="7">
    <source>
        <dbReference type="PROSITE" id="PS50059"/>
    </source>
</evidence>
<dbReference type="FunFam" id="3.10.50.40:FF:000006">
    <property type="entry name" value="Peptidyl-prolyl cis-trans isomerase"/>
    <property type="match status" value="1"/>
</dbReference>
<dbReference type="EMBL" id="VCGU01000458">
    <property type="protein sequence ID" value="TRY63146.1"/>
    <property type="molecule type" value="Genomic_DNA"/>
</dbReference>
<protein>
    <recommendedName>
        <fullName evidence="2 5">peptidylprolyl isomerase</fullName>
        <ecNumber evidence="2 5">5.2.1.8</ecNumber>
    </recommendedName>
</protein>
<reference evidence="8 9" key="1">
    <citation type="journal article" date="2018" name="Nat. Ecol. Evol.">
        <title>Genomic signatures of mitonuclear coevolution across populations of Tigriopus californicus.</title>
        <authorList>
            <person name="Barreto F.S."/>
            <person name="Watson E.T."/>
            <person name="Lima T.G."/>
            <person name="Willett C.S."/>
            <person name="Edmands S."/>
            <person name="Li W."/>
            <person name="Burton R.S."/>
        </authorList>
    </citation>
    <scope>NUCLEOTIDE SEQUENCE [LARGE SCALE GENOMIC DNA]</scope>
    <source>
        <strain evidence="8 9">San Diego</strain>
    </source>
</reference>
<evidence type="ECO:0000256" key="1">
    <source>
        <dbReference type="ARBA" id="ARBA00000971"/>
    </source>
</evidence>
<dbReference type="GO" id="GO:0005730">
    <property type="term" value="C:nucleolus"/>
    <property type="evidence" value="ECO:0007669"/>
    <property type="project" value="TreeGrafter"/>
</dbReference>
<organism evidence="8 9">
    <name type="scientific">Tigriopus californicus</name>
    <name type="common">Marine copepod</name>
    <dbReference type="NCBI Taxonomy" id="6832"/>
    <lineage>
        <taxon>Eukaryota</taxon>
        <taxon>Metazoa</taxon>
        <taxon>Ecdysozoa</taxon>
        <taxon>Arthropoda</taxon>
        <taxon>Crustacea</taxon>
        <taxon>Multicrustacea</taxon>
        <taxon>Hexanauplia</taxon>
        <taxon>Copepoda</taxon>
        <taxon>Harpacticoida</taxon>
        <taxon>Harpacticidae</taxon>
        <taxon>Tigriopus</taxon>
    </lineage>
</organism>
<evidence type="ECO:0000256" key="3">
    <source>
        <dbReference type="ARBA" id="ARBA00023110"/>
    </source>
</evidence>
<evidence type="ECO:0000256" key="5">
    <source>
        <dbReference type="PROSITE-ProRule" id="PRU00277"/>
    </source>
</evidence>
<dbReference type="GO" id="GO:0003755">
    <property type="term" value="F:peptidyl-prolyl cis-trans isomerase activity"/>
    <property type="evidence" value="ECO:0007669"/>
    <property type="project" value="UniProtKB-KW"/>
</dbReference>
<dbReference type="PANTHER" id="PTHR43811">
    <property type="entry name" value="FKBP-TYPE PEPTIDYL-PROLYL CIS-TRANS ISOMERASE FKPA"/>
    <property type="match status" value="1"/>
</dbReference>
<evidence type="ECO:0000313" key="8">
    <source>
        <dbReference type="EMBL" id="TRY63146.1"/>
    </source>
</evidence>